<organism evidence="2 3">
    <name type="scientific">Enterococcus alishanensis</name>
    <dbReference type="NCBI Taxonomy" id="1303817"/>
    <lineage>
        <taxon>Bacteria</taxon>
        <taxon>Bacillati</taxon>
        <taxon>Bacillota</taxon>
        <taxon>Bacilli</taxon>
        <taxon>Lactobacillales</taxon>
        <taxon>Enterococcaceae</taxon>
        <taxon>Enterococcus</taxon>
    </lineage>
</organism>
<dbReference type="InterPro" id="IPR040285">
    <property type="entry name" value="ProX/PRXD1"/>
</dbReference>
<evidence type="ECO:0000313" key="3">
    <source>
        <dbReference type="Proteomes" id="UP000774130"/>
    </source>
</evidence>
<gene>
    <name evidence="2" type="ORF">KUA55_15875</name>
</gene>
<comment type="caution">
    <text evidence="2">The sequence shown here is derived from an EMBL/GenBank/DDBJ whole genome shotgun (WGS) entry which is preliminary data.</text>
</comment>
<sequence length="181" mass="20524">MFYVSEITKEAPQKFLTELQRETYQNLKKLAIPFERVETDEAITMSDCQVINQKLSMEMVKTLFLTNRQKTSFYLLVTTGEKPFKAKEFSQALGVARVSFASIDLMEEILGTKIGAATIFSGLLDSAKNVQIIIDEEVTHQTFYGCSDGTTTNYLKIDTQDILAKYLPSIKNKVKIIELNK</sequence>
<keyword evidence="3" id="KW-1185">Reference proteome</keyword>
<evidence type="ECO:0000259" key="1">
    <source>
        <dbReference type="Pfam" id="PF04073"/>
    </source>
</evidence>
<dbReference type="InterPro" id="IPR007214">
    <property type="entry name" value="YbaK/aa-tRNA-synth-assoc-dom"/>
</dbReference>
<name>A0ABS6TGQ7_9ENTE</name>
<dbReference type="Pfam" id="PF04073">
    <property type="entry name" value="tRNA_edit"/>
    <property type="match status" value="1"/>
</dbReference>
<dbReference type="EMBL" id="JAHUZB010000008">
    <property type="protein sequence ID" value="MBV7392162.1"/>
    <property type="molecule type" value="Genomic_DNA"/>
</dbReference>
<evidence type="ECO:0000313" key="2">
    <source>
        <dbReference type="EMBL" id="MBV7392162.1"/>
    </source>
</evidence>
<reference evidence="2 3" key="1">
    <citation type="submission" date="2021-06" db="EMBL/GenBank/DDBJ databases">
        <title>Enterococcus alishanensis sp. nov., a novel lactic acid bacterium isolated from fresh coffee beans.</title>
        <authorList>
            <person name="Chen Y.-S."/>
        </authorList>
    </citation>
    <scope>NUCLEOTIDE SEQUENCE [LARGE SCALE GENOMIC DNA]</scope>
    <source>
        <strain evidence="2 3">ALS3</strain>
    </source>
</reference>
<proteinExistence type="predicted"/>
<protein>
    <submittedName>
        <fullName evidence="2">Prolyl-tRNA synthetase associated domain-containing protein</fullName>
    </submittedName>
</protein>
<dbReference type="PANTHER" id="PTHR31423">
    <property type="entry name" value="YBAK DOMAIN-CONTAINING PROTEIN"/>
    <property type="match status" value="1"/>
</dbReference>
<feature type="domain" description="YbaK/aminoacyl-tRNA synthetase-associated" evidence="1">
    <location>
        <begin position="44"/>
        <end position="163"/>
    </location>
</feature>
<dbReference type="PANTHER" id="PTHR31423:SF3">
    <property type="entry name" value="PROLYL-TRNA SYNTHETASE ASSOCIATED DOMAIN-CONTAINING PROTEIN 1-RELATED"/>
    <property type="match status" value="1"/>
</dbReference>
<dbReference type="Proteomes" id="UP000774130">
    <property type="component" value="Unassembled WGS sequence"/>
</dbReference>
<accession>A0ABS6TGQ7</accession>
<dbReference type="RefSeq" id="WP_218327376.1">
    <property type="nucleotide sequence ID" value="NZ_JAHUZB010000008.1"/>
</dbReference>